<dbReference type="AlphaFoldDB" id="A0A1G9LJ27"/>
<evidence type="ECO:0000259" key="1">
    <source>
        <dbReference type="Pfam" id="PF13661"/>
    </source>
</evidence>
<accession>A0A1G9LJ27</accession>
<dbReference type="GO" id="GO:0031543">
    <property type="term" value="F:peptidyl-proline dioxygenase activity"/>
    <property type="evidence" value="ECO:0007669"/>
    <property type="project" value="TreeGrafter"/>
</dbReference>
<protein>
    <submittedName>
        <fullName evidence="2">Proline 4-hydroxylase (Includes Rps23 Pro-64 3,4-dihydroxylase Tpa1), contains SM-20 domain</fullName>
    </submittedName>
</protein>
<dbReference type="PANTHER" id="PTHR12117:SF0">
    <property type="entry name" value="PROLYL 3-HYDROXYLASE OGFOD1"/>
    <property type="match status" value="1"/>
</dbReference>
<dbReference type="Gene3D" id="2.60.120.620">
    <property type="entry name" value="q2cbj1_9rhob like domain"/>
    <property type="match status" value="1"/>
</dbReference>
<keyword evidence="3" id="KW-1185">Reference proteome</keyword>
<name>A0A1G9LJ27_9PROT</name>
<feature type="domain" description="Prolyl 3,4-dihydroxylase TPA1/OFD1 N-terminal" evidence="1">
    <location>
        <begin position="155"/>
        <end position="247"/>
    </location>
</feature>
<dbReference type="Pfam" id="PF13661">
    <property type="entry name" value="2OG-FeII_Oxy_4"/>
    <property type="match status" value="1"/>
</dbReference>
<evidence type="ECO:0000313" key="2">
    <source>
        <dbReference type="EMBL" id="SDL61848.1"/>
    </source>
</evidence>
<dbReference type="InterPro" id="IPR051842">
    <property type="entry name" value="uS12_prolyl_hydroxylase"/>
</dbReference>
<gene>
    <name evidence="2" type="ORF">SAMN04488568_10173</name>
</gene>
<dbReference type="InterPro" id="IPR039558">
    <property type="entry name" value="TPA1/OFD1_N"/>
</dbReference>
<dbReference type="Proteomes" id="UP000199759">
    <property type="component" value="Unassembled WGS sequence"/>
</dbReference>
<evidence type="ECO:0000313" key="3">
    <source>
        <dbReference type="Proteomes" id="UP000199759"/>
    </source>
</evidence>
<reference evidence="2 3" key="1">
    <citation type="submission" date="2016-10" db="EMBL/GenBank/DDBJ databases">
        <authorList>
            <person name="de Groot N.N."/>
        </authorList>
    </citation>
    <scope>NUCLEOTIDE SEQUENCE [LARGE SCALE GENOMIC DNA]</scope>
    <source>
        <strain evidence="2 3">DSM 16077</strain>
    </source>
</reference>
<sequence>MSPSIDFKLNPDLDVAHYARLYAKTGLVQIPDILTEDTANAVHEMLARQISWRLVFVAPEGGQVADYGSVVCLDQAEMQAMGRDGLQQIIAGVMEMARKNIGFLYSSYPMIQAYSEGWDPGHPIHQLTEFMNSPAFLDFGCEVIGAKQITKADCQATLYSRGHFLTRHSDVGMNNERRAAYTFGFTRDWQTDWGGLLMFLDDKQDVERALMPRFNLLSLFDGHRIHSVSPISPFAGAGRYQITGWLRDDLPPFIS</sequence>
<dbReference type="GO" id="GO:0006449">
    <property type="term" value="P:regulation of translational termination"/>
    <property type="evidence" value="ECO:0007669"/>
    <property type="project" value="TreeGrafter"/>
</dbReference>
<dbReference type="STRING" id="144026.SAMN04488568_10173"/>
<organism evidence="2 3">
    <name type="scientific">Maricaulis salignorans</name>
    <dbReference type="NCBI Taxonomy" id="144026"/>
    <lineage>
        <taxon>Bacteria</taxon>
        <taxon>Pseudomonadati</taxon>
        <taxon>Pseudomonadota</taxon>
        <taxon>Alphaproteobacteria</taxon>
        <taxon>Maricaulales</taxon>
        <taxon>Maricaulaceae</taxon>
        <taxon>Maricaulis</taxon>
    </lineage>
</organism>
<dbReference type="OrthoDB" id="9783171at2"/>
<dbReference type="GO" id="GO:0005737">
    <property type="term" value="C:cytoplasm"/>
    <property type="evidence" value="ECO:0007669"/>
    <property type="project" value="TreeGrafter"/>
</dbReference>
<dbReference type="EMBL" id="FNHG01000001">
    <property type="protein sequence ID" value="SDL61848.1"/>
    <property type="molecule type" value="Genomic_DNA"/>
</dbReference>
<dbReference type="RefSeq" id="WP_091765825.1">
    <property type="nucleotide sequence ID" value="NZ_FNHG01000001.1"/>
</dbReference>
<proteinExistence type="predicted"/>
<dbReference type="PANTHER" id="PTHR12117">
    <property type="entry name" value="HISTONE ACETYLTRANSFERASE COMPLEX"/>
    <property type="match status" value="1"/>
</dbReference>